<dbReference type="Proteomes" id="UP000477311">
    <property type="component" value="Unassembled WGS sequence"/>
</dbReference>
<evidence type="ECO:0000313" key="8">
    <source>
        <dbReference type="Proteomes" id="UP000477311"/>
    </source>
</evidence>
<evidence type="ECO:0000256" key="3">
    <source>
        <dbReference type="ARBA" id="ARBA00022692"/>
    </source>
</evidence>
<comment type="subcellular location">
    <subcellularLocation>
        <location evidence="1">Cell membrane</location>
        <topology evidence="1">Multi-pass membrane protein</topology>
    </subcellularLocation>
</comment>
<reference evidence="7 8" key="1">
    <citation type="submission" date="2020-02" db="EMBL/GenBank/DDBJ databases">
        <title>Draft genome sequence of Limisphaera ngatamarikiensis NGM72.4T, a thermophilic Verrucomicrobia grouped in subdivision 3.</title>
        <authorList>
            <person name="Carere C.R."/>
            <person name="Steen J."/>
            <person name="Hugenholtz P."/>
            <person name="Stott M.B."/>
        </authorList>
    </citation>
    <scope>NUCLEOTIDE SEQUENCE [LARGE SCALE GENOMIC DNA]</scope>
    <source>
        <strain evidence="7 8">NGM72.4</strain>
    </source>
</reference>
<feature type="transmembrane region" description="Helical" evidence="6">
    <location>
        <begin position="99"/>
        <end position="117"/>
    </location>
</feature>
<dbReference type="GO" id="GO:0015920">
    <property type="term" value="P:lipopolysaccharide transport"/>
    <property type="evidence" value="ECO:0007669"/>
    <property type="project" value="TreeGrafter"/>
</dbReference>
<evidence type="ECO:0000313" key="7">
    <source>
        <dbReference type="EMBL" id="NGO38729.1"/>
    </source>
</evidence>
<feature type="transmembrane region" description="Helical" evidence="6">
    <location>
        <begin position="60"/>
        <end position="78"/>
    </location>
</feature>
<dbReference type="EMBL" id="JAAKYA010000029">
    <property type="protein sequence ID" value="NGO38729.1"/>
    <property type="molecule type" value="Genomic_DNA"/>
</dbReference>
<feature type="transmembrane region" description="Helical" evidence="6">
    <location>
        <begin position="291"/>
        <end position="309"/>
    </location>
</feature>
<dbReference type="PANTHER" id="PTHR33529:SF2">
    <property type="entry name" value="LIPOPOLYSACCHARIDE EXPORT SYSTEM PERMEASE PROTEIN LPTG"/>
    <property type="match status" value="1"/>
</dbReference>
<gene>
    <name evidence="7" type="ORF">G4L39_04880</name>
</gene>
<dbReference type="AlphaFoldDB" id="A0A6M1RMD8"/>
<keyword evidence="4 6" id="KW-1133">Transmembrane helix</keyword>
<evidence type="ECO:0000256" key="2">
    <source>
        <dbReference type="ARBA" id="ARBA00022475"/>
    </source>
</evidence>
<dbReference type="PANTHER" id="PTHR33529">
    <property type="entry name" value="SLR0882 PROTEIN-RELATED"/>
    <property type="match status" value="1"/>
</dbReference>
<feature type="transmembrane region" description="Helical" evidence="6">
    <location>
        <begin position="349"/>
        <end position="367"/>
    </location>
</feature>
<organism evidence="7 8">
    <name type="scientific">Limisphaera ngatamarikiensis</name>
    <dbReference type="NCBI Taxonomy" id="1324935"/>
    <lineage>
        <taxon>Bacteria</taxon>
        <taxon>Pseudomonadati</taxon>
        <taxon>Verrucomicrobiota</taxon>
        <taxon>Verrucomicrobiia</taxon>
        <taxon>Limisphaerales</taxon>
        <taxon>Limisphaeraceae</taxon>
        <taxon>Limisphaera</taxon>
    </lineage>
</organism>
<comment type="caution">
    <text evidence="7">The sequence shown here is derived from an EMBL/GenBank/DDBJ whole genome shotgun (WGS) entry which is preliminary data.</text>
</comment>
<evidence type="ECO:0000256" key="1">
    <source>
        <dbReference type="ARBA" id="ARBA00004651"/>
    </source>
</evidence>
<sequence>MRLLDRYLLRELTGPLVACLTGFLLVWITADLLERIADFQGRQLAWTRVLVYYGWRVPEFLGLVLPMALLLALLYALHRLARHHEITAMRAAGLGLWRIALPYLGVGLGCSGLMWTLNEHWGPESTRRAEAVLRPVEPGDDKRVRIANFGFMNRRDHRAWHADAFDPLAGELTGPQVEYLTPEGRRRWLFASRAVYTNGVWWFQEAREFESNPQGERYLVPVQAVPSMSRPDFTETPEQLYSAHVVRGRLERRASRKLDLPVRTLRDYARLNPDLSPEERAWLETQLQGRFSLAATCTVVVLIALPFGVMPGRRNVFYGVAGSIFVAFTYFVLQQVGLALGTGGHLSPWLAAWAPNLAFAGLGIAMIQRFR</sequence>
<dbReference type="GO" id="GO:0043190">
    <property type="term" value="C:ATP-binding cassette (ABC) transporter complex"/>
    <property type="evidence" value="ECO:0007669"/>
    <property type="project" value="TreeGrafter"/>
</dbReference>
<evidence type="ECO:0000256" key="5">
    <source>
        <dbReference type="ARBA" id="ARBA00023136"/>
    </source>
</evidence>
<dbReference type="InterPro" id="IPR005495">
    <property type="entry name" value="LptG/LptF_permease"/>
</dbReference>
<evidence type="ECO:0000256" key="4">
    <source>
        <dbReference type="ARBA" id="ARBA00022989"/>
    </source>
</evidence>
<dbReference type="Pfam" id="PF03739">
    <property type="entry name" value="LptF_LptG"/>
    <property type="match status" value="1"/>
</dbReference>
<feature type="transmembrane region" description="Helical" evidence="6">
    <location>
        <begin position="12"/>
        <end position="30"/>
    </location>
</feature>
<keyword evidence="8" id="KW-1185">Reference proteome</keyword>
<keyword evidence="2" id="KW-1003">Cell membrane</keyword>
<name>A0A6M1RMD8_9BACT</name>
<keyword evidence="3 6" id="KW-0812">Transmembrane</keyword>
<feature type="transmembrane region" description="Helical" evidence="6">
    <location>
        <begin position="316"/>
        <end position="337"/>
    </location>
</feature>
<accession>A0A6M1RMD8</accession>
<dbReference type="RefSeq" id="WP_165106353.1">
    <property type="nucleotide sequence ID" value="NZ_JAAKYA010000029.1"/>
</dbReference>
<evidence type="ECO:0000256" key="6">
    <source>
        <dbReference type="SAM" id="Phobius"/>
    </source>
</evidence>
<proteinExistence type="predicted"/>
<keyword evidence="5 6" id="KW-0472">Membrane</keyword>
<protein>
    <submittedName>
        <fullName evidence="7">YjgP/YjgQ family permease</fullName>
    </submittedName>
</protein>